<dbReference type="InterPro" id="IPR008991">
    <property type="entry name" value="Translation_prot_SH3-like_sf"/>
</dbReference>
<dbReference type="FunFam" id="2.40.50.140:FF:000003">
    <property type="entry name" value="50S ribosomal protein L2"/>
    <property type="match status" value="1"/>
</dbReference>
<dbReference type="GO" id="GO:0006412">
    <property type="term" value="P:translation"/>
    <property type="evidence" value="ECO:0007669"/>
    <property type="project" value="UniProtKB-UniRule"/>
</dbReference>
<evidence type="ECO:0000256" key="5">
    <source>
        <dbReference type="ARBA" id="ARBA00023274"/>
    </source>
</evidence>
<comment type="similarity">
    <text evidence="1 7">Belongs to the universal ribosomal protein uL2 family.</text>
</comment>
<keyword evidence="2 7" id="KW-0699">rRNA-binding</keyword>
<name>A0A928X140_LEPEC</name>
<dbReference type="GO" id="GO:0015934">
    <property type="term" value="C:large ribosomal subunit"/>
    <property type="evidence" value="ECO:0007669"/>
    <property type="project" value="InterPro"/>
</dbReference>
<dbReference type="PANTHER" id="PTHR13691:SF5">
    <property type="entry name" value="LARGE RIBOSOMAL SUBUNIT PROTEIN UL2M"/>
    <property type="match status" value="1"/>
</dbReference>
<keyword evidence="5 7" id="KW-0687">Ribonucleoprotein</keyword>
<dbReference type="InterPro" id="IPR012340">
    <property type="entry name" value="NA-bd_OB-fold"/>
</dbReference>
<evidence type="ECO:0000259" key="10">
    <source>
        <dbReference type="SMART" id="SM01383"/>
    </source>
</evidence>
<accession>A0A928X140</accession>
<evidence type="ECO:0000313" key="12">
    <source>
        <dbReference type="Proteomes" id="UP000615026"/>
    </source>
</evidence>
<dbReference type="SMART" id="SM01382">
    <property type="entry name" value="Ribosomal_L2_C"/>
    <property type="match status" value="1"/>
</dbReference>
<keyword evidence="3 7" id="KW-0694">RNA-binding</keyword>
<evidence type="ECO:0000256" key="7">
    <source>
        <dbReference type="HAMAP-Rule" id="MF_01320"/>
    </source>
</evidence>
<dbReference type="Gene3D" id="2.40.50.140">
    <property type="entry name" value="Nucleic acid-binding proteins"/>
    <property type="match status" value="1"/>
</dbReference>
<dbReference type="InterPro" id="IPR022666">
    <property type="entry name" value="Ribosomal_uL2_RNA-bd_dom"/>
</dbReference>
<feature type="compositionally biased region" description="Basic residues" evidence="8">
    <location>
        <begin position="260"/>
        <end position="287"/>
    </location>
</feature>
<dbReference type="EMBL" id="JADEXP010000001">
    <property type="protein sequence ID" value="MBE9065043.1"/>
    <property type="molecule type" value="Genomic_DNA"/>
</dbReference>
<evidence type="ECO:0000256" key="3">
    <source>
        <dbReference type="ARBA" id="ARBA00022884"/>
    </source>
</evidence>
<evidence type="ECO:0000256" key="6">
    <source>
        <dbReference type="ARBA" id="ARBA00035242"/>
    </source>
</evidence>
<dbReference type="InterPro" id="IPR022669">
    <property type="entry name" value="Ribosomal_uL2_C"/>
</dbReference>
<reference evidence="11" key="1">
    <citation type="submission" date="2020-10" db="EMBL/GenBank/DDBJ databases">
        <authorList>
            <person name="Castelo-Branco R."/>
            <person name="Eusebio N."/>
            <person name="Adriana R."/>
            <person name="Vieira A."/>
            <person name="Brugerolle De Fraissinette N."/>
            <person name="Rezende De Castro R."/>
            <person name="Schneider M.P."/>
            <person name="Vasconcelos V."/>
            <person name="Leao P.N."/>
        </authorList>
    </citation>
    <scope>NUCLEOTIDE SEQUENCE</scope>
    <source>
        <strain evidence="11">LEGE 11479</strain>
    </source>
</reference>
<dbReference type="GO" id="GO:0019843">
    <property type="term" value="F:rRNA binding"/>
    <property type="evidence" value="ECO:0007669"/>
    <property type="project" value="UniProtKB-UniRule"/>
</dbReference>
<dbReference type="InterPro" id="IPR022671">
    <property type="entry name" value="Ribosomal_uL2_CS"/>
</dbReference>
<dbReference type="FunFam" id="4.10.950.10:FF:000001">
    <property type="entry name" value="50S ribosomal protein L2"/>
    <property type="match status" value="1"/>
</dbReference>
<dbReference type="FunFam" id="2.30.30.30:FF:000001">
    <property type="entry name" value="50S ribosomal protein L2"/>
    <property type="match status" value="1"/>
</dbReference>
<sequence length="287" mass="31763">MGIRTYRPLTPGTRERSVSDFSEITRSKPEKKLTRSIHRAKGRNNRGVITCRHRGGGHKRLYRVIDFKRNKREMTAEVLSIEYDPNRNARISLVQYEDEEKRYILHPVGLAVGSTIVAGPDAPLEVGNALPLHKMPLGTSVHNVELYPGRGGQIVRAAGASAQVMAKEGGYVTLKLPSSEVRMVRRECYATIGQVGNVEARNVTLGKAGRKRWLGRRPEVRGSVMNPVDHPHGGGEGRAPIGRSGPVTPWGKPALGYKTRDKKKASTSLIVRRRRRSSKRGRGGRDA</sequence>
<proteinExistence type="inferred from homology"/>
<dbReference type="GO" id="GO:0016740">
    <property type="term" value="F:transferase activity"/>
    <property type="evidence" value="ECO:0007669"/>
    <property type="project" value="InterPro"/>
</dbReference>
<dbReference type="Pfam" id="PF00181">
    <property type="entry name" value="Ribosomal_L2_N"/>
    <property type="match status" value="1"/>
</dbReference>
<evidence type="ECO:0000256" key="8">
    <source>
        <dbReference type="SAM" id="MobiDB-lite"/>
    </source>
</evidence>
<dbReference type="InterPro" id="IPR014722">
    <property type="entry name" value="Rib_uL2_dom2"/>
</dbReference>
<dbReference type="PIRSF" id="PIRSF002158">
    <property type="entry name" value="Ribosomal_L2"/>
    <property type="match status" value="1"/>
</dbReference>
<dbReference type="PROSITE" id="PS00467">
    <property type="entry name" value="RIBOSOMAL_L2"/>
    <property type="match status" value="1"/>
</dbReference>
<dbReference type="AlphaFoldDB" id="A0A928X140"/>
<evidence type="ECO:0000259" key="9">
    <source>
        <dbReference type="SMART" id="SM01382"/>
    </source>
</evidence>
<comment type="function">
    <text evidence="7">One of the primary rRNA binding proteins. Required for association of the 30S and 50S subunits to form the 70S ribosome, for tRNA binding and peptide bond formation. It has been suggested to have peptidyltransferase activity; this is somewhat controversial. Makes several contacts with the 16S rRNA in the 70S ribosome.</text>
</comment>
<dbReference type="InterPro" id="IPR002171">
    <property type="entry name" value="Ribosomal_uL2"/>
</dbReference>
<gene>
    <name evidence="7 11" type="primary">rplB</name>
    <name evidence="7" type="synonym">rpl2</name>
    <name evidence="11" type="ORF">IQ260_00035</name>
</gene>
<dbReference type="Proteomes" id="UP000615026">
    <property type="component" value="Unassembled WGS sequence"/>
</dbReference>
<dbReference type="Gene3D" id="2.30.30.30">
    <property type="match status" value="1"/>
</dbReference>
<dbReference type="Pfam" id="PF03947">
    <property type="entry name" value="Ribosomal_L2_C"/>
    <property type="match status" value="1"/>
</dbReference>
<dbReference type="PANTHER" id="PTHR13691">
    <property type="entry name" value="RIBOSOMAL PROTEIN L2"/>
    <property type="match status" value="1"/>
</dbReference>
<keyword evidence="12" id="KW-1185">Reference proteome</keyword>
<evidence type="ECO:0000313" key="11">
    <source>
        <dbReference type="EMBL" id="MBE9065043.1"/>
    </source>
</evidence>
<dbReference type="InterPro" id="IPR005880">
    <property type="entry name" value="Ribosomal_uL2_bac/org-type"/>
</dbReference>
<dbReference type="SUPFAM" id="SSF50104">
    <property type="entry name" value="Translation proteins SH3-like domain"/>
    <property type="match status" value="1"/>
</dbReference>
<comment type="subunit">
    <text evidence="7">Part of the 50S ribosomal subunit. Forms a bridge to the 30S subunit in the 70S ribosome.</text>
</comment>
<dbReference type="SUPFAM" id="SSF50249">
    <property type="entry name" value="Nucleic acid-binding proteins"/>
    <property type="match status" value="1"/>
</dbReference>
<protein>
    <recommendedName>
        <fullName evidence="6 7">Large ribosomal subunit protein uL2</fullName>
    </recommendedName>
</protein>
<dbReference type="GO" id="GO:0003735">
    <property type="term" value="F:structural constituent of ribosome"/>
    <property type="evidence" value="ECO:0007669"/>
    <property type="project" value="InterPro"/>
</dbReference>
<keyword evidence="4 7" id="KW-0689">Ribosomal protein</keyword>
<organism evidence="11 12">
    <name type="scientific">Leptolyngbya cf. ectocarpi LEGE 11479</name>
    <dbReference type="NCBI Taxonomy" id="1828722"/>
    <lineage>
        <taxon>Bacteria</taxon>
        <taxon>Bacillati</taxon>
        <taxon>Cyanobacteriota</taxon>
        <taxon>Cyanophyceae</taxon>
        <taxon>Leptolyngbyales</taxon>
        <taxon>Leptolyngbyaceae</taxon>
        <taxon>Leptolyngbya group</taxon>
        <taxon>Leptolyngbya</taxon>
    </lineage>
</organism>
<dbReference type="SMART" id="SM01383">
    <property type="entry name" value="Ribosomal_L2"/>
    <property type="match status" value="1"/>
</dbReference>
<evidence type="ECO:0000256" key="4">
    <source>
        <dbReference type="ARBA" id="ARBA00022980"/>
    </source>
</evidence>
<evidence type="ECO:0000256" key="1">
    <source>
        <dbReference type="ARBA" id="ARBA00005636"/>
    </source>
</evidence>
<feature type="domain" description="Large ribosomal subunit protein uL2 C-terminal" evidence="9">
    <location>
        <begin position="124"/>
        <end position="253"/>
    </location>
</feature>
<dbReference type="HAMAP" id="MF_01320_B">
    <property type="entry name" value="Ribosomal_uL2_B"/>
    <property type="match status" value="1"/>
</dbReference>
<feature type="domain" description="Large ribosomal subunit protein uL2 RNA-binding" evidence="10">
    <location>
        <begin position="42"/>
        <end position="118"/>
    </location>
</feature>
<dbReference type="InterPro" id="IPR014726">
    <property type="entry name" value="Ribosomal_uL2_dom3"/>
</dbReference>
<dbReference type="RefSeq" id="WP_193989675.1">
    <property type="nucleotide sequence ID" value="NZ_JADEXP010000001.1"/>
</dbReference>
<dbReference type="NCBIfam" id="TIGR01171">
    <property type="entry name" value="rplB_bact"/>
    <property type="match status" value="1"/>
</dbReference>
<dbReference type="Gene3D" id="4.10.950.10">
    <property type="entry name" value="Ribosomal protein L2, domain 3"/>
    <property type="match status" value="1"/>
</dbReference>
<comment type="caution">
    <text evidence="11">The sequence shown here is derived from an EMBL/GenBank/DDBJ whole genome shotgun (WGS) entry which is preliminary data.</text>
</comment>
<evidence type="ECO:0000256" key="2">
    <source>
        <dbReference type="ARBA" id="ARBA00022730"/>
    </source>
</evidence>
<feature type="region of interest" description="Disordered" evidence="8">
    <location>
        <begin position="221"/>
        <end position="287"/>
    </location>
</feature>